<accession>A0AAN8JQL1</accession>
<sequence>MSSWIIYWILRAVDSIFLLLFTLFLTWYLYLYTRNSARRQDESESENQTVDTETDNINVNSSRDEGSDVINEKDFSSQKDGRWHQERESMIQQFKDERDNEIAKLKQLIEITKTERQCESTDTIEKLQDHIKDMDRRIMKLETSSSSGKQTKDSTSIKIQGKQYGKMLEKDYDNIQTNLMFLIDNIQDPTRLCLSLFSRGVFNDDDVGKIRRCLQNESPRDATDKLLFVLLDSGRNAYQPFLECLVEVGYNKVIQRLQETQGESDNPQSEQVRLIEEREALMERVNEKEKSLGEVVKEKEHKLQMLQEKNERINKELDELRKKMAKMEDEKQTEKDERLQEISRLRAREDELLKNHEEIRENQRRILNQIQNLESRVEDLKAATISRENESPKLQSDVTNLFTLLQKTATTEDESSNLGNSENMEDENLETFDVCYHGNGKQQIHPVISTVPDLGSTDEVILGCNVDEEQDTIAKTKTNFLTLDDACLKGDLNNLKDLIESGHDINKKGIVGMTPILYCSRSHIEPVPKIKMILGKSGNIDDRDKGNNNVLHQACTFGSLETVQFLLTQGLDIHSRGFNGRTPILQCCQSEIEPLPKIKLILDKGGNIEDIDEDNNNMLHQACRFGCLETVQFLLTQGLDIHSRRFNGRTPILQCCESQTEPVPKIKLILDKGGNIHDIDKDNDNVLHRACCHGSLETVHFLLTQGLDVHSRGRNGLTPILQCCESQTEPVPKIKLILDKGGNIEDIAKYNDNVLNLACKYGRLETVQCLLTQGLDIHSRGFNGRTPILMCCQSEIEPLPKIKLILDNGGNIEDIDKKNNNVLHLACRFGSLETVQFLVTQGLDVHSSGFKGRTPILRCCESQTEPMPKIKLILDKGGNIDKDNNNVLHLACRFGCLETVQFLLTQGLDIHTRGFNGRTPILQCCESQTEPVPKIKLILDKGGNIEDIDKDKNNVLHLACRFGCLETVQFLLTQGLDIHSRGFNGRTPILQCCQSEIEPLPKIKLILDKGGNIEDIDIYNNNILHLACTFGSLETVQFLLTQGLDIHSRGFNGRTPILLCCESQTEPVPKIKLILDKCGNIEDIDKDNNNVLHQACRLGSLETVQFLLTQGLDVKSKNRSNQTPVDYCKFPSVPESYEKIKLLEEKLKL</sequence>
<gene>
    <name evidence="6" type="ORF">SNE40_008737</name>
</gene>
<organism evidence="6 7">
    <name type="scientific">Patella caerulea</name>
    <name type="common">Rayed Mediterranean limpet</name>
    <dbReference type="NCBI Taxonomy" id="87958"/>
    <lineage>
        <taxon>Eukaryota</taxon>
        <taxon>Metazoa</taxon>
        <taxon>Spiralia</taxon>
        <taxon>Lophotrochozoa</taxon>
        <taxon>Mollusca</taxon>
        <taxon>Gastropoda</taxon>
        <taxon>Patellogastropoda</taxon>
        <taxon>Patelloidea</taxon>
        <taxon>Patellidae</taxon>
        <taxon>Patella</taxon>
    </lineage>
</organism>
<dbReference type="Gene3D" id="1.10.533.10">
    <property type="entry name" value="Death Domain, Fas"/>
    <property type="match status" value="1"/>
</dbReference>
<feature type="region of interest" description="Disordered" evidence="3">
    <location>
        <begin position="40"/>
        <end position="87"/>
    </location>
</feature>
<dbReference type="Pfam" id="PF00619">
    <property type="entry name" value="CARD"/>
    <property type="match status" value="1"/>
</dbReference>
<feature type="compositionally biased region" description="Basic and acidic residues" evidence="3">
    <location>
        <begin position="62"/>
        <end position="87"/>
    </location>
</feature>
<name>A0AAN8JQL1_PATCE</name>
<evidence type="ECO:0000256" key="1">
    <source>
        <dbReference type="PROSITE-ProRule" id="PRU00023"/>
    </source>
</evidence>
<feature type="repeat" description="ANK" evidence="1">
    <location>
        <begin position="883"/>
        <end position="915"/>
    </location>
</feature>
<keyword evidence="4" id="KW-0472">Membrane</keyword>
<keyword evidence="4" id="KW-0812">Transmembrane</keyword>
<keyword evidence="1" id="KW-0040">ANK repeat</keyword>
<feature type="domain" description="CARD" evidence="5">
    <location>
        <begin position="167"/>
        <end position="260"/>
    </location>
</feature>
<feature type="coiled-coil region" evidence="2">
    <location>
        <begin position="91"/>
        <end position="144"/>
    </location>
</feature>
<evidence type="ECO:0000313" key="6">
    <source>
        <dbReference type="EMBL" id="KAK6180741.1"/>
    </source>
</evidence>
<dbReference type="GO" id="GO:0042981">
    <property type="term" value="P:regulation of apoptotic process"/>
    <property type="evidence" value="ECO:0007669"/>
    <property type="project" value="InterPro"/>
</dbReference>
<feature type="repeat" description="ANK" evidence="1">
    <location>
        <begin position="546"/>
        <end position="578"/>
    </location>
</feature>
<feature type="coiled-coil region" evidence="2">
    <location>
        <begin position="271"/>
        <end position="390"/>
    </location>
</feature>
<feature type="repeat" description="ANK" evidence="1">
    <location>
        <begin position="951"/>
        <end position="983"/>
    </location>
</feature>
<evidence type="ECO:0000256" key="2">
    <source>
        <dbReference type="SAM" id="Coils"/>
    </source>
</evidence>
<keyword evidence="7" id="KW-1185">Reference proteome</keyword>
<feature type="repeat" description="ANK" evidence="1">
    <location>
        <begin position="682"/>
        <end position="714"/>
    </location>
</feature>
<feature type="repeat" description="ANK" evidence="1">
    <location>
        <begin position="1087"/>
        <end position="1119"/>
    </location>
</feature>
<feature type="transmembrane region" description="Helical" evidence="4">
    <location>
        <begin position="6"/>
        <end position="30"/>
    </location>
</feature>
<evidence type="ECO:0000256" key="3">
    <source>
        <dbReference type="SAM" id="MobiDB-lite"/>
    </source>
</evidence>
<dbReference type="Proteomes" id="UP001347796">
    <property type="component" value="Unassembled WGS sequence"/>
</dbReference>
<dbReference type="InterPro" id="IPR002110">
    <property type="entry name" value="Ankyrin_rpt"/>
</dbReference>
<keyword evidence="4" id="KW-1133">Transmembrane helix</keyword>
<feature type="repeat" description="ANK" evidence="1">
    <location>
        <begin position="818"/>
        <end position="850"/>
    </location>
</feature>
<evidence type="ECO:0000256" key="4">
    <source>
        <dbReference type="SAM" id="Phobius"/>
    </source>
</evidence>
<comment type="caution">
    <text evidence="6">The sequence shown here is derived from an EMBL/GenBank/DDBJ whole genome shotgun (WGS) entry which is preliminary data.</text>
</comment>
<dbReference type="InterPro" id="IPR001315">
    <property type="entry name" value="CARD"/>
</dbReference>
<dbReference type="InterPro" id="IPR036770">
    <property type="entry name" value="Ankyrin_rpt-contain_sf"/>
</dbReference>
<dbReference type="AlphaFoldDB" id="A0AAN8JQL1"/>
<feature type="repeat" description="ANK" evidence="1">
    <location>
        <begin position="1019"/>
        <end position="1051"/>
    </location>
</feature>
<dbReference type="PANTHER" id="PTHR44207:SF2">
    <property type="entry name" value="REPEAT PROTEIN, PUTATIVE-RELATED"/>
    <property type="match status" value="1"/>
</dbReference>
<keyword evidence="2" id="KW-0175">Coiled coil</keyword>
<evidence type="ECO:0000313" key="7">
    <source>
        <dbReference type="Proteomes" id="UP001347796"/>
    </source>
</evidence>
<dbReference type="Gene3D" id="1.25.40.20">
    <property type="entry name" value="Ankyrin repeat-containing domain"/>
    <property type="match status" value="3"/>
</dbReference>
<dbReference type="PROSITE" id="PS50297">
    <property type="entry name" value="ANK_REP_REGION"/>
    <property type="match status" value="6"/>
</dbReference>
<reference evidence="6 7" key="1">
    <citation type="submission" date="2024-01" db="EMBL/GenBank/DDBJ databases">
        <title>The genome of the rayed Mediterranean limpet Patella caerulea (Linnaeus, 1758).</title>
        <authorList>
            <person name="Anh-Thu Weber A."/>
            <person name="Halstead-Nussloch G."/>
        </authorList>
    </citation>
    <scope>NUCLEOTIDE SEQUENCE [LARGE SCALE GENOMIC DNA]</scope>
    <source>
        <strain evidence="6">AATW-2023a</strain>
        <tissue evidence="6">Whole specimen</tissue>
    </source>
</reference>
<feature type="compositionally biased region" description="Polar residues" evidence="3">
    <location>
        <begin position="46"/>
        <end position="61"/>
    </location>
</feature>
<dbReference type="PROSITE" id="PS50088">
    <property type="entry name" value="ANK_REPEAT"/>
    <property type="match status" value="8"/>
</dbReference>
<feature type="repeat" description="ANK" evidence="1">
    <location>
        <begin position="614"/>
        <end position="646"/>
    </location>
</feature>
<dbReference type="InterPro" id="IPR011029">
    <property type="entry name" value="DEATH-like_dom_sf"/>
</dbReference>
<evidence type="ECO:0000259" key="5">
    <source>
        <dbReference type="PROSITE" id="PS50209"/>
    </source>
</evidence>
<dbReference type="SUPFAM" id="SSF47986">
    <property type="entry name" value="DEATH domain"/>
    <property type="match status" value="1"/>
</dbReference>
<dbReference type="EMBL" id="JAZGQO010000007">
    <property type="protein sequence ID" value="KAK6180741.1"/>
    <property type="molecule type" value="Genomic_DNA"/>
</dbReference>
<protein>
    <recommendedName>
        <fullName evidence="5">CARD domain-containing protein</fullName>
    </recommendedName>
</protein>
<dbReference type="PROSITE" id="PS50209">
    <property type="entry name" value="CARD"/>
    <property type="match status" value="1"/>
</dbReference>
<dbReference type="SMART" id="SM00248">
    <property type="entry name" value="ANK"/>
    <property type="match status" value="19"/>
</dbReference>
<dbReference type="Pfam" id="PF12796">
    <property type="entry name" value="Ank_2"/>
    <property type="match status" value="6"/>
</dbReference>
<dbReference type="CDD" id="cd01671">
    <property type="entry name" value="CARD"/>
    <property type="match status" value="1"/>
</dbReference>
<dbReference type="PANTHER" id="PTHR44207">
    <property type="entry name" value="SURFACE ANTIGEN BSPA-LIKE-RELATED"/>
    <property type="match status" value="1"/>
</dbReference>
<proteinExistence type="predicted"/>
<dbReference type="SUPFAM" id="SSF48403">
    <property type="entry name" value="Ankyrin repeat"/>
    <property type="match status" value="2"/>
</dbReference>